<dbReference type="AlphaFoldDB" id="A0A2S4Q1E4"/>
<evidence type="ECO:0000313" key="2">
    <source>
        <dbReference type="Proteomes" id="UP000237438"/>
    </source>
</evidence>
<dbReference type="Proteomes" id="UP000237438">
    <property type="component" value="Unassembled WGS sequence"/>
</dbReference>
<gene>
    <name evidence="1" type="ORF">EPUL_001083</name>
</gene>
<reference evidence="1 2" key="1">
    <citation type="submission" date="2017-10" db="EMBL/GenBank/DDBJ databases">
        <title>Development of genomic resources for the powdery mildew, Erysiphe pulchra.</title>
        <authorList>
            <person name="Wadl P.A."/>
            <person name="Mack B.M."/>
            <person name="Moore G."/>
            <person name="Beltz S.B."/>
        </authorList>
    </citation>
    <scope>NUCLEOTIDE SEQUENCE [LARGE SCALE GENOMIC DNA]</scope>
    <source>
        <strain evidence="1">Cflorida</strain>
    </source>
</reference>
<protein>
    <submittedName>
        <fullName evidence="1">Uncharacterized protein</fullName>
    </submittedName>
</protein>
<name>A0A2S4Q1E4_9PEZI</name>
<keyword evidence="2" id="KW-1185">Reference proteome</keyword>
<organism evidence="1 2">
    <name type="scientific">Erysiphe pulchra</name>
    <dbReference type="NCBI Taxonomy" id="225359"/>
    <lineage>
        <taxon>Eukaryota</taxon>
        <taxon>Fungi</taxon>
        <taxon>Dikarya</taxon>
        <taxon>Ascomycota</taxon>
        <taxon>Pezizomycotina</taxon>
        <taxon>Leotiomycetes</taxon>
        <taxon>Erysiphales</taxon>
        <taxon>Erysiphaceae</taxon>
        <taxon>Erysiphe</taxon>
    </lineage>
</organism>
<dbReference type="OrthoDB" id="10447216at2759"/>
<dbReference type="EMBL" id="PEDP01000030">
    <property type="protein sequence ID" value="POS88109.1"/>
    <property type="molecule type" value="Genomic_DNA"/>
</dbReference>
<evidence type="ECO:0000313" key="1">
    <source>
        <dbReference type="EMBL" id="POS88109.1"/>
    </source>
</evidence>
<comment type="caution">
    <text evidence="1">The sequence shown here is derived from an EMBL/GenBank/DDBJ whole genome shotgun (WGS) entry which is preliminary data.</text>
</comment>
<sequence length="226" mass="25511">MTSHGDDDTSPDGNEEGIMTLEKVQQATKTTILAYMNERTKEYKEYGLNGIELFEYWKADFENFDAAAYKKTTEGTRILRDFLRINGVYIPKNRKSIADNLIASSKAWTPWPVESYISSDSLCHKSSSVKSQSVSTTQLDKVTPLVENTDLKPQKCEYQPDNNSHSRPTTARGTTGALINLSKIYLQDHKYSGDGDSLIISLEYLSTYAKRPIFPRTNISKLFPPC</sequence>
<proteinExistence type="predicted"/>
<accession>A0A2S4Q1E4</accession>